<proteinExistence type="predicted"/>
<dbReference type="InterPro" id="IPR041527">
    <property type="entry name" value="YhcG_N"/>
</dbReference>
<evidence type="ECO:0000259" key="1">
    <source>
        <dbReference type="Pfam" id="PF17761"/>
    </source>
</evidence>
<evidence type="ECO:0000313" key="3">
    <source>
        <dbReference type="Proteomes" id="UP000603434"/>
    </source>
</evidence>
<reference evidence="2 3" key="1">
    <citation type="submission" date="2020-08" db="EMBL/GenBank/DDBJ databases">
        <title>Bridging the membrane lipid divide: bacteria of the FCB group superphylum have the potential to synthesize archaeal ether lipids.</title>
        <authorList>
            <person name="Villanueva L."/>
            <person name="Von Meijenfeldt F.A.B."/>
            <person name="Westbye A.B."/>
            <person name="Yadav S."/>
            <person name="Hopmans E.C."/>
            <person name="Dutilh B.E."/>
            <person name="Sinninghe Damste J.S."/>
        </authorList>
    </citation>
    <scope>NUCLEOTIDE SEQUENCE [LARGE SCALE GENOMIC DNA]</scope>
    <source>
        <strain evidence="2">NIOZ-UU30</strain>
    </source>
</reference>
<dbReference type="Proteomes" id="UP000603434">
    <property type="component" value="Unassembled WGS sequence"/>
</dbReference>
<accession>A0A8J6NJR5</accession>
<organism evidence="2 3">
    <name type="scientific">Candidatus Desulfatibia profunda</name>
    <dbReference type="NCBI Taxonomy" id="2841695"/>
    <lineage>
        <taxon>Bacteria</taxon>
        <taxon>Pseudomonadati</taxon>
        <taxon>Thermodesulfobacteriota</taxon>
        <taxon>Desulfobacteria</taxon>
        <taxon>Desulfobacterales</taxon>
        <taxon>Desulfobacterales incertae sedis</taxon>
        <taxon>Candidatus Desulfatibia</taxon>
    </lineage>
</organism>
<evidence type="ECO:0000313" key="2">
    <source>
        <dbReference type="EMBL" id="MBC8359865.1"/>
    </source>
</evidence>
<feature type="domain" description="YhcG N-terminal" evidence="1">
    <location>
        <begin position="4"/>
        <end position="45"/>
    </location>
</feature>
<dbReference type="AlphaFoldDB" id="A0A8J6NJR5"/>
<comment type="caution">
    <text evidence="2">The sequence shown here is derived from an EMBL/GenBank/DDBJ whole genome shotgun (WGS) entry which is preliminary data.</text>
</comment>
<name>A0A8J6NJR5_9BACT</name>
<sequence>MIQFFSRNLWDMKRFYEQYAAHEKLRQAVAELLWASFCALKKVVRNRKGTKG</sequence>
<dbReference type="EMBL" id="JACNJH010000027">
    <property type="protein sequence ID" value="MBC8359865.1"/>
    <property type="molecule type" value="Genomic_DNA"/>
</dbReference>
<protein>
    <recommendedName>
        <fullName evidence="1">YhcG N-terminal domain-containing protein</fullName>
    </recommendedName>
</protein>
<gene>
    <name evidence="2" type="ORF">H8E23_00515</name>
</gene>
<dbReference type="Pfam" id="PF17761">
    <property type="entry name" value="DUF1016_N"/>
    <property type="match status" value="1"/>
</dbReference>